<dbReference type="AlphaFoldDB" id="A0A2X3JL40"/>
<feature type="transmembrane region" description="Helical" evidence="13">
    <location>
        <begin position="411"/>
        <end position="433"/>
    </location>
</feature>
<feature type="transmembrane region" description="Helical" evidence="13">
    <location>
        <begin position="281"/>
        <end position="301"/>
    </location>
</feature>
<dbReference type="PANTHER" id="PTHR42810">
    <property type="entry name" value="PURINE PERMEASE C1399.01C-RELATED"/>
    <property type="match status" value="1"/>
</dbReference>
<feature type="transmembrane region" description="Helical" evidence="13">
    <location>
        <begin position="453"/>
        <end position="471"/>
    </location>
</feature>
<evidence type="ECO:0000256" key="7">
    <source>
        <dbReference type="ARBA" id="ARBA00022692"/>
    </source>
</evidence>
<evidence type="ECO:0000256" key="2">
    <source>
        <dbReference type="ARBA" id="ARBA00008821"/>
    </source>
</evidence>
<dbReference type="InterPro" id="IPR019918">
    <property type="entry name" value="Pyrimidine_permease_RutG_pred"/>
</dbReference>
<evidence type="ECO:0000256" key="10">
    <source>
        <dbReference type="ARBA" id="ARBA00023027"/>
    </source>
</evidence>
<dbReference type="NCBIfam" id="TIGR00801">
    <property type="entry name" value="ncs2"/>
    <property type="match status" value="1"/>
</dbReference>
<feature type="transmembrane region" description="Helical" evidence="13">
    <location>
        <begin position="369"/>
        <end position="391"/>
    </location>
</feature>
<dbReference type="InterPro" id="IPR019917">
    <property type="entry name" value="RutF"/>
</dbReference>
<evidence type="ECO:0000259" key="14">
    <source>
        <dbReference type="SMART" id="SM00903"/>
    </source>
</evidence>
<evidence type="ECO:0000256" key="5">
    <source>
        <dbReference type="ARBA" id="ARBA00022630"/>
    </source>
</evidence>
<feature type="transmembrane region" description="Helical" evidence="13">
    <location>
        <begin position="557"/>
        <end position="580"/>
    </location>
</feature>
<dbReference type="Pfam" id="PF01613">
    <property type="entry name" value="Flavin_Reduct"/>
    <property type="match status" value="1"/>
</dbReference>
<dbReference type="STRING" id="585034.ECIAI1_1051"/>
<evidence type="ECO:0000256" key="8">
    <source>
        <dbReference type="ARBA" id="ARBA00022989"/>
    </source>
</evidence>
<dbReference type="GO" id="GO:0010181">
    <property type="term" value="F:FMN binding"/>
    <property type="evidence" value="ECO:0007669"/>
    <property type="project" value="InterPro"/>
</dbReference>
<dbReference type="GO" id="GO:0052874">
    <property type="term" value="F:FMN reductase (NADH) activity"/>
    <property type="evidence" value="ECO:0007669"/>
    <property type="project" value="UniProtKB-EC"/>
</dbReference>
<dbReference type="Pfam" id="PF00860">
    <property type="entry name" value="Xan_ur_permease"/>
    <property type="match status" value="1"/>
</dbReference>
<keyword evidence="3" id="KW-0813">Transport</keyword>
<evidence type="ECO:0000313" key="15">
    <source>
        <dbReference type="EMBL" id="SQD05212.1"/>
    </source>
</evidence>
<evidence type="ECO:0000256" key="11">
    <source>
        <dbReference type="ARBA" id="ARBA00023136"/>
    </source>
</evidence>
<accession>A0A2X3JL40</accession>
<feature type="transmembrane region" description="Helical" evidence="13">
    <location>
        <begin position="232"/>
        <end position="248"/>
    </location>
</feature>
<dbReference type="SUPFAM" id="SSF50475">
    <property type="entry name" value="FMN-binding split barrel"/>
    <property type="match status" value="1"/>
</dbReference>
<keyword evidence="7 13" id="KW-0812">Transmembrane</keyword>
<evidence type="ECO:0000256" key="6">
    <source>
        <dbReference type="ARBA" id="ARBA00022643"/>
    </source>
</evidence>
<dbReference type="GO" id="GO:0015218">
    <property type="term" value="F:pyrimidine nucleotide transmembrane transporter activity"/>
    <property type="evidence" value="ECO:0007669"/>
    <property type="project" value="InterPro"/>
</dbReference>
<dbReference type="NCBIfam" id="TIGR03615">
    <property type="entry name" value="RutF"/>
    <property type="match status" value="1"/>
</dbReference>
<evidence type="ECO:0000256" key="4">
    <source>
        <dbReference type="ARBA" id="ARBA00022475"/>
    </source>
</evidence>
<keyword evidence="9 12" id="KW-0560">Oxidoreductase</keyword>
<dbReference type="PROSITE" id="PS01116">
    <property type="entry name" value="XANTH_URACIL_PERMASE"/>
    <property type="match status" value="1"/>
</dbReference>
<dbReference type="GO" id="GO:0042907">
    <property type="term" value="F:xanthine transmembrane transporter activity"/>
    <property type="evidence" value="ECO:0007669"/>
    <property type="project" value="TreeGrafter"/>
</dbReference>
<sequence>MNIVDQQTFRDAMSCMGAAVNIITTDGPAGRAGFTASAVCSVTDTPPTLLVCLNRGASVWPVFNENRTLCVNTLSAGQEPLSNLFGGKTPMEHRFAAARWQTGVTGCPQLEEALVSFDCRISQVVSVGTHDILFCAIEAIHRHATPYGLVWFDRSYHALMRPCLLTSLRRQLMAMFGFPHWQLKSTSTESGVVAPDERLPFAQTAVMGVQHAVAMFGATVLMPILMGLDPNLSILMSGIGTLLFFFITGGRVPSYLGSSAAFVGVVIAATGFNGQGMNPNISIALGGIIACGLVYTVIGLVVMKIGTRWIERLMPPVVTGAVVMAIGLNLAPIAVKSVSASAFDSWMAVMTVLCIGLVAVFTRGMIQRLLILVGLIVACLLYGVMTNVLGLGKAVDFTLVSHAAWFGLPHFSTPAFNGQAMMLIAPVAVILVAENLGHLKAVAGMTGRNMDPYMGRAFVGDGLATMLSGSVGGSGVTTYAENIGVMAVTKVYSTLVFVAAAVIAMLLGFSPKFGALIHTIPAAVIGGASIVVFGLIAVAGARIWVQNRVDLSQNGNLIMVAVTLVLGAGDFALTLGGFTLEGLVQQPLARFYSMRC</sequence>
<evidence type="ECO:0000256" key="13">
    <source>
        <dbReference type="SAM" id="Phobius"/>
    </source>
</evidence>
<dbReference type="NCBIfam" id="TIGR03616">
    <property type="entry name" value="RutG"/>
    <property type="match status" value="1"/>
</dbReference>
<dbReference type="HAMAP" id="MF_00833">
    <property type="entry name" value="RutF"/>
    <property type="match status" value="1"/>
</dbReference>
<evidence type="ECO:0000256" key="1">
    <source>
        <dbReference type="ARBA" id="ARBA00004651"/>
    </source>
</evidence>
<comment type="subcellular location">
    <subcellularLocation>
        <location evidence="1">Cell membrane</location>
        <topology evidence="1">Multi-pass membrane protein</topology>
    </subcellularLocation>
</comment>
<dbReference type="InterPro" id="IPR012349">
    <property type="entry name" value="Split_barrel_FMN-bd"/>
</dbReference>
<comment type="function">
    <text evidence="12">Catalyzes the reduction of FMN to FMNH2 which is used to reduce pyrimidine by RutA via the Rut pathway.</text>
</comment>
<comment type="catalytic activity">
    <reaction evidence="12">
        <text>FMNH2 + NAD(+) = FMN + NADH + 2 H(+)</text>
        <dbReference type="Rhea" id="RHEA:21620"/>
        <dbReference type="ChEBI" id="CHEBI:15378"/>
        <dbReference type="ChEBI" id="CHEBI:57540"/>
        <dbReference type="ChEBI" id="CHEBI:57618"/>
        <dbReference type="ChEBI" id="CHEBI:57945"/>
        <dbReference type="ChEBI" id="CHEBI:58210"/>
        <dbReference type="EC" id="1.5.1.42"/>
    </reaction>
</comment>
<keyword evidence="6 12" id="KW-0288">FMN</keyword>
<dbReference type="Proteomes" id="UP000250991">
    <property type="component" value="Unassembled WGS sequence"/>
</dbReference>
<feature type="transmembrane region" description="Helical" evidence="13">
    <location>
        <begin position="313"/>
        <end position="333"/>
    </location>
</feature>
<protein>
    <recommendedName>
        <fullName evidence="12">FMN reductase (NADH) RutF</fullName>
        <ecNumber evidence="12">1.5.1.42</ecNumber>
    </recommendedName>
    <alternativeName>
        <fullName evidence="12">FMN reductase</fullName>
    </alternativeName>
    <alternativeName>
        <fullName evidence="12">NADH-flavin reductase RutF</fullName>
    </alternativeName>
    <alternativeName>
        <fullName evidence="12">NADH:flavin oxidoreductase</fullName>
    </alternativeName>
</protein>
<name>A0A2X3JL40_ECOLX</name>
<dbReference type="FunFam" id="2.30.110.10:FF:000002">
    <property type="entry name" value="FMN reductase (NADH) RutF"/>
    <property type="match status" value="1"/>
</dbReference>
<keyword evidence="5 12" id="KW-0285">Flavoprotein</keyword>
<evidence type="ECO:0000256" key="3">
    <source>
        <dbReference type="ARBA" id="ARBA00022448"/>
    </source>
</evidence>
<dbReference type="PANTHER" id="PTHR42810:SF4">
    <property type="entry name" value="URIC ACID TRANSPORTER UACT"/>
    <property type="match status" value="1"/>
</dbReference>
<dbReference type="GO" id="GO:0005886">
    <property type="term" value="C:plasma membrane"/>
    <property type="evidence" value="ECO:0007669"/>
    <property type="project" value="UniProtKB-SubCell"/>
</dbReference>
<feature type="transmembrane region" description="Helical" evidence="13">
    <location>
        <begin position="345"/>
        <end position="362"/>
    </location>
</feature>
<feature type="transmembrane region" description="Helical" evidence="13">
    <location>
        <begin position="255"/>
        <end position="275"/>
    </location>
</feature>
<comment type="induction">
    <text evidence="12">Up-regulated by the nitrogen regulatory protein C (NtrC also called GlnG) and repressed by RutR.</text>
</comment>
<feature type="domain" description="Flavin reductase like" evidence="14">
    <location>
        <begin position="13"/>
        <end position="158"/>
    </location>
</feature>
<proteinExistence type="evidence at transcript level"/>
<keyword evidence="4" id="KW-1003">Cell membrane</keyword>
<evidence type="ECO:0000313" key="16">
    <source>
        <dbReference type="Proteomes" id="UP000250991"/>
    </source>
</evidence>
<keyword evidence="11 13" id="KW-0472">Membrane</keyword>
<comment type="similarity">
    <text evidence="2">Belongs to the nucleobase:cation symporter-2 (NCS2) (TC 2.A.40) family.</text>
</comment>
<dbReference type="InterPro" id="IPR006042">
    <property type="entry name" value="Xan_ur_permease"/>
</dbReference>
<feature type="transmembrane region" description="Helical" evidence="13">
    <location>
        <begin position="491"/>
        <end position="510"/>
    </location>
</feature>
<dbReference type="GO" id="GO:0042602">
    <property type="term" value="F:riboflavin reductase (NADPH) activity"/>
    <property type="evidence" value="ECO:0007669"/>
    <property type="project" value="UniProtKB-UniRule"/>
</dbReference>
<dbReference type="GO" id="GO:0006212">
    <property type="term" value="P:uracil catabolic process"/>
    <property type="evidence" value="ECO:0007669"/>
    <property type="project" value="UniProtKB-UniRule"/>
</dbReference>
<evidence type="ECO:0000256" key="12">
    <source>
        <dbReference type="HAMAP-Rule" id="MF_00833"/>
    </source>
</evidence>
<keyword evidence="10 12" id="KW-0520">NAD</keyword>
<dbReference type="InterPro" id="IPR002563">
    <property type="entry name" value="Flavin_Rdtase-like_dom"/>
</dbReference>
<gene>
    <name evidence="15" type="primary">rutG</name>
    <name evidence="12" type="synonym">rutF</name>
    <name evidence="15" type="ORF">NCTC8009_05766</name>
</gene>
<keyword evidence="8 13" id="KW-1133">Transmembrane helix</keyword>
<evidence type="ECO:0000256" key="9">
    <source>
        <dbReference type="ARBA" id="ARBA00023002"/>
    </source>
</evidence>
<organism evidence="15 16">
    <name type="scientific">Escherichia coli</name>
    <dbReference type="NCBI Taxonomy" id="562"/>
    <lineage>
        <taxon>Bacteria</taxon>
        <taxon>Pseudomonadati</taxon>
        <taxon>Pseudomonadota</taxon>
        <taxon>Gammaproteobacteria</taxon>
        <taxon>Enterobacterales</taxon>
        <taxon>Enterobacteriaceae</taxon>
        <taxon>Escherichia</taxon>
    </lineage>
</organism>
<dbReference type="SMART" id="SM00903">
    <property type="entry name" value="Flavin_Reduct"/>
    <property type="match status" value="1"/>
</dbReference>
<dbReference type="GO" id="GO:0019740">
    <property type="term" value="P:nitrogen utilization"/>
    <property type="evidence" value="ECO:0007669"/>
    <property type="project" value="UniProtKB-UniRule"/>
</dbReference>
<dbReference type="Gene3D" id="2.30.110.10">
    <property type="entry name" value="Electron Transport, Fmn-binding Protein, Chain A"/>
    <property type="match status" value="1"/>
</dbReference>
<dbReference type="InterPro" id="IPR006043">
    <property type="entry name" value="NCS2"/>
</dbReference>
<feature type="transmembrane region" description="Helical" evidence="13">
    <location>
        <begin position="522"/>
        <end position="545"/>
    </location>
</feature>
<comment type="similarity">
    <text evidence="12">Belongs to the non-flavoprotein flavin reductase family. RutF subfamily.</text>
</comment>
<dbReference type="EMBL" id="UARW01000010">
    <property type="protein sequence ID" value="SQD05212.1"/>
    <property type="molecule type" value="Genomic_DNA"/>
</dbReference>
<dbReference type="EC" id="1.5.1.42" evidence="12"/>
<reference evidence="15 16" key="1">
    <citation type="submission" date="2018-06" db="EMBL/GenBank/DDBJ databases">
        <authorList>
            <consortium name="Pathogen Informatics"/>
            <person name="Doyle S."/>
        </authorList>
    </citation>
    <scope>NUCLEOTIDE SEQUENCE [LARGE SCALE GENOMIC DNA]</scope>
    <source>
        <strain evidence="15 16">NCTC8009</strain>
    </source>
</reference>